<evidence type="ECO:0000256" key="4">
    <source>
        <dbReference type="ARBA" id="ARBA00023136"/>
    </source>
</evidence>
<reference evidence="8" key="1">
    <citation type="submission" date="2016-10" db="EMBL/GenBank/DDBJ databases">
        <authorList>
            <person name="Varghese N."/>
            <person name="Submissions S."/>
        </authorList>
    </citation>
    <scope>NUCLEOTIDE SEQUENCE [LARGE SCALE GENOMIC DNA]</scope>
    <source>
        <strain evidence="8">DSM 18733</strain>
    </source>
</reference>
<evidence type="ECO:0000256" key="2">
    <source>
        <dbReference type="ARBA" id="ARBA00006275"/>
    </source>
</evidence>
<evidence type="ECO:0000259" key="6">
    <source>
        <dbReference type="Pfam" id="PF07980"/>
    </source>
</evidence>
<dbReference type="GO" id="GO:0009279">
    <property type="term" value="C:cell outer membrane"/>
    <property type="evidence" value="ECO:0007669"/>
    <property type="project" value="UniProtKB-SubCell"/>
</dbReference>
<evidence type="ECO:0000313" key="8">
    <source>
        <dbReference type="Proteomes" id="UP000199421"/>
    </source>
</evidence>
<dbReference type="Gene3D" id="1.25.40.390">
    <property type="match status" value="1"/>
</dbReference>
<dbReference type="AlphaFoldDB" id="A0A1H7HK17"/>
<keyword evidence="4" id="KW-0472">Membrane</keyword>
<dbReference type="STRING" id="407022.SAMN05661044_00405"/>
<comment type="subcellular location">
    <subcellularLocation>
        <location evidence="1">Cell outer membrane</location>
    </subcellularLocation>
</comment>
<gene>
    <name evidence="7" type="ORF">SAMN05661044_00405</name>
</gene>
<comment type="similarity">
    <text evidence="2">Belongs to the SusD family.</text>
</comment>
<keyword evidence="5" id="KW-0998">Cell outer membrane</keyword>
<keyword evidence="8" id="KW-1185">Reference proteome</keyword>
<evidence type="ECO:0000256" key="1">
    <source>
        <dbReference type="ARBA" id="ARBA00004442"/>
    </source>
</evidence>
<dbReference type="SUPFAM" id="SSF48452">
    <property type="entry name" value="TPR-like"/>
    <property type="match status" value="1"/>
</dbReference>
<evidence type="ECO:0000256" key="5">
    <source>
        <dbReference type="ARBA" id="ARBA00023237"/>
    </source>
</evidence>
<proteinExistence type="inferred from homology"/>
<evidence type="ECO:0000313" key="7">
    <source>
        <dbReference type="EMBL" id="SEK50644.1"/>
    </source>
</evidence>
<dbReference type="RefSeq" id="WP_238383647.1">
    <property type="nucleotide sequence ID" value="NZ_FOAF01000001.1"/>
</dbReference>
<dbReference type="InterPro" id="IPR011990">
    <property type="entry name" value="TPR-like_helical_dom_sf"/>
</dbReference>
<protein>
    <submittedName>
        <fullName evidence="7">SusD family protein</fullName>
    </submittedName>
</protein>
<name>A0A1H7HK17_OLID1</name>
<accession>A0A1H7HK17</accession>
<dbReference type="EMBL" id="FOAF01000001">
    <property type="protein sequence ID" value="SEK50644.1"/>
    <property type="molecule type" value="Genomic_DNA"/>
</dbReference>
<evidence type="ECO:0000256" key="3">
    <source>
        <dbReference type="ARBA" id="ARBA00022729"/>
    </source>
</evidence>
<keyword evidence="3" id="KW-0732">Signal</keyword>
<dbReference type="InterPro" id="IPR012944">
    <property type="entry name" value="SusD_RagB_dom"/>
</dbReference>
<organism evidence="7 8">
    <name type="scientific">Olivibacter domesticus</name>
    <name type="common">Pseudosphingobacterium domesticum</name>
    <dbReference type="NCBI Taxonomy" id="407022"/>
    <lineage>
        <taxon>Bacteria</taxon>
        <taxon>Pseudomonadati</taxon>
        <taxon>Bacteroidota</taxon>
        <taxon>Sphingobacteriia</taxon>
        <taxon>Sphingobacteriales</taxon>
        <taxon>Sphingobacteriaceae</taxon>
        <taxon>Olivibacter</taxon>
    </lineage>
</organism>
<feature type="domain" description="RagB/SusD" evidence="6">
    <location>
        <begin position="325"/>
        <end position="419"/>
    </location>
</feature>
<dbReference type="Pfam" id="PF07980">
    <property type="entry name" value="SusD_RagB"/>
    <property type="match status" value="1"/>
</dbReference>
<dbReference type="Proteomes" id="UP000199421">
    <property type="component" value="Unassembled WGS sequence"/>
</dbReference>
<sequence>MNRINIQRALTILCCLALTYINFSCTKDYIDPSRALDDDALSSPQGLTTISIGLQRRYSFERTSNIYNYVTANGFVTNELLLRNEGNIPELQLSTGGATVDGTNTVLAGLWTSSNKIIYDANLVIANAKNLSDKNLASGLIAYATISKALSMGNLSMYWEKVPVGIGRNIPFIDRMDGYKEAIKSIDSALNYTATDEISNAFLINLPDSSINILNTLNALKARYSLYVGDYENALIAANAVDLTKKSMFAYDNVSSNPIYTFATSTNNVFQPKDVNLGLPQGLYPEMADKRVLFYIQNDNPIPPAVRIKGFAFTPTSRIPVYLPGEMLLIKAEAYARTSRYDLALVELNKVITKMPGQDIFGVGADLPALTSISNEELLTQIYRNRCIELFMSGLKLEDMRRFNRPQNEMKRNFFPYPFVERDNNTNTPSDPVF</sequence>